<sequence>MDKQKLISFFFDFTGMDLDKLLEVLGIDEKLERQKIQNVVNDFEKYIFERHGENPSYDGISKVWKENQVFEELIKIRYTLNSEYKSYGEFKNHLKTMIGSQDFDLVLFFELMDELNELLIEEVQKASNFTIADIATMNHLMEANQVVNSNSQNKEVSGGGENQNFDNKFDNKEVEVNSKDKPIPHLASSIFFDNRFYESFPDCDNKNFKVYNDQKVIINRLTNFFEDFNYLEVSPIRKVRGSSYEYISRLQFEDEKILMRIANSTLSYELKINRLVAFNSPGYWNKFIMIEVDGDVPAKIRGDADDCESNSIAKDYAYSDGDYYPITSYNTKRFTENGMLQTIDGELNVRTRFLKKHNFFIVPRFHPLACDQDCYYKAEEILDELLSCCDEMAEMIFLKVSNLLKTTKRTYSDSREDRYVYCYR</sequence>
<evidence type="ECO:0000313" key="1">
    <source>
        <dbReference type="EMBL" id="TKD53682.1"/>
    </source>
</evidence>
<gene>
    <name evidence="1" type="ORF">FBF73_02380</name>
</gene>
<protein>
    <submittedName>
        <fullName evidence="1">Uncharacterized protein</fullName>
    </submittedName>
</protein>
<accession>A0A4U1L9J5</accession>
<proteinExistence type="predicted"/>
<name>A0A4U1L9J5_STRMT</name>
<dbReference type="Proteomes" id="UP000309542">
    <property type="component" value="Unassembled WGS sequence"/>
</dbReference>
<comment type="caution">
    <text evidence="1">The sequence shown here is derived from an EMBL/GenBank/DDBJ whole genome shotgun (WGS) entry which is preliminary data.</text>
</comment>
<organism evidence="1 2">
    <name type="scientific">Streptococcus mitis</name>
    <dbReference type="NCBI Taxonomy" id="28037"/>
    <lineage>
        <taxon>Bacteria</taxon>
        <taxon>Bacillati</taxon>
        <taxon>Bacillota</taxon>
        <taxon>Bacilli</taxon>
        <taxon>Lactobacillales</taxon>
        <taxon>Streptococcaceae</taxon>
        <taxon>Streptococcus</taxon>
        <taxon>Streptococcus mitis group</taxon>
    </lineage>
</organism>
<dbReference type="RefSeq" id="WP_136936872.1">
    <property type="nucleotide sequence ID" value="NZ_SWFJ01000002.1"/>
</dbReference>
<dbReference type="EMBL" id="SWFJ01000002">
    <property type="protein sequence ID" value="TKD53682.1"/>
    <property type="molecule type" value="Genomic_DNA"/>
</dbReference>
<evidence type="ECO:0000313" key="2">
    <source>
        <dbReference type="Proteomes" id="UP000309542"/>
    </source>
</evidence>
<dbReference type="AlphaFoldDB" id="A0A4U1L9J5"/>
<reference evidence="1 2" key="1">
    <citation type="submission" date="2019-04" db="EMBL/GenBank/DDBJ databases">
        <title>Genome sequence of Streptococcus mitis strain ColumbLawn.</title>
        <authorList>
            <person name="Mungovan B.A."/>
            <person name="Maclea K.S."/>
        </authorList>
    </citation>
    <scope>NUCLEOTIDE SEQUENCE [LARGE SCALE GENOMIC DNA]</scope>
    <source>
        <strain evidence="1 2">ColumbLawn</strain>
    </source>
</reference>